<dbReference type="PANTHER" id="PTHR46124">
    <property type="entry name" value="D-AMINOACYL-TRNA DEACYLASE"/>
    <property type="match status" value="1"/>
</dbReference>
<gene>
    <name evidence="4" type="ORF">COX22_00515</name>
</gene>
<dbReference type="SUPFAM" id="SSF51556">
    <property type="entry name" value="Metallo-dependent hydrolases"/>
    <property type="match status" value="1"/>
</dbReference>
<feature type="binding site" evidence="3">
    <location>
        <position position="149"/>
    </location>
    <ligand>
        <name>a divalent metal cation</name>
        <dbReference type="ChEBI" id="CHEBI:60240"/>
        <label>2</label>
    </ligand>
</feature>
<dbReference type="EMBL" id="PCSD01000008">
    <property type="protein sequence ID" value="PIP34142.1"/>
    <property type="molecule type" value="Genomic_DNA"/>
</dbReference>
<proteinExistence type="predicted"/>
<dbReference type="PROSITE" id="PS01137">
    <property type="entry name" value="TATD_1"/>
    <property type="match status" value="1"/>
</dbReference>
<dbReference type="PANTHER" id="PTHR46124:SF2">
    <property type="entry name" value="D-AMINOACYL-TRNA DEACYLASE"/>
    <property type="match status" value="1"/>
</dbReference>
<dbReference type="InterPro" id="IPR015991">
    <property type="entry name" value="TatD/YcfH-like"/>
</dbReference>
<dbReference type="Pfam" id="PF01026">
    <property type="entry name" value="TatD_DNase"/>
    <property type="match status" value="1"/>
</dbReference>
<feature type="binding site" evidence="3">
    <location>
        <position position="8"/>
    </location>
    <ligand>
        <name>a divalent metal cation</name>
        <dbReference type="ChEBI" id="CHEBI:60240"/>
        <label>1</label>
    </ligand>
</feature>
<feature type="binding site" evidence="3">
    <location>
        <position position="107"/>
    </location>
    <ligand>
        <name>a divalent metal cation</name>
        <dbReference type="ChEBI" id="CHEBI:60240"/>
        <label>1</label>
    </ligand>
</feature>
<feature type="binding site" evidence="3">
    <location>
        <position position="10"/>
    </location>
    <ligand>
        <name>a divalent metal cation</name>
        <dbReference type="ChEBI" id="CHEBI:60240"/>
        <label>1</label>
    </ligand>
</feature>
<evidence type="ECO:0000256" key="2">
    <source>
        <dbReference type="ARBA" id="ARBA00022801"/>
    </source>
</evidence>
<accession>A0A2G9ZLW6</accession>
<dbReference type="PROSITE" id="PS01090">
    <property type="entry name" value="TATD_2"/>
    <property type="match status" value="1"/>
</dbReference>
<keyword evidence="2 4" id="KW-0378">Hydrolase</keyword>
<comment type="caution">
    <text evidence="4">The sequence shown here is derived from an EMBL/GenBank/DDBJ whole genome shotgun (WGS) entry which is preliminary data.</text>
</comment>
<dbReference type="InterPro" id="IPR018228">
    <property type="entry name" value="DNase_TatD-rel_CS"/>
</dbReference>
<dbReference type="GO" id="GO:0004536">
    <property type="term" value="F:DNA nuclease activity"/>
    <property type="evidence" value="ECO:0007669"/>
    <property type="project" value="InterPro"/>
</dbReference>
<dbReference type="Gene3D" id="3.20.20.140">
    <property type="entry name" value="Metal-dependent hydrolases"/>
    <property type="match status" value="1"/>
</dbReference>
<evidence type="ECO:0000256" key="3">
    <source>
        <dbReference type="PIRSR" id="PIRSR005902-1"/>
    </source>
</evidence>
<feature type="binding site" evidence="3">
    <location>
        <position position="230"/>
    </location>
    <ligand>
        <name>a divalent metal cation</name>
        <dbReference type="ChEBI" id="CHEBI:60240"/>
        <label>1</label>
    </ligand>
</feature>
<feature type="binding site" evidence="3">
    <location>
        <position position="182"/>
    </location>
    <ligand>
        <name>a divalent metal cation</name>
        <dbReference type="ChEBI" id="CHEBI:60240"/>
        <label>2</label>
    </ligand>
</feature>
<evidence type="ECO:0000313" key="5">
    <source>
        <dbReference type="Proteomes" id="UP000230729"/>
    </source>
</evidence>
<dbReference type="PIRSF" id="PIRSF005902">
    <property type="entry name" value="DNase_TatD"/>
    <property type="match status" value="1"/>
</dbReference>
<dbReference type="PROSITE" id="PS01091">
    <property type="entry name" value="TATD_3"/>
    <property type="match status" value="1"/>
</dbReference>
<sequence length="281" mass="32370">MFQFIDTHAHINFNAYKDDGDEVIRRALAEEVAMILVGSDYKTSKRALDYANKYEKGVWAAVGLHPMQIFSFRAKTDDYDFQTRGEDFNYDSYDKLTEFERVVAIGEIGLDYYHLDPASDIAFIKEKQKEVFRAQLLLARRTGKPVIIHCRQAHDDMVEILKDFKKVHKEMFSANQPWGVMHCFSGDENLAWTYFDLGLLLSFTGLITFSNQWDDLIRKLPLGKIMIETDAPFLTPEPFRGQRNEPLLVKKVAERIAQIKNIATTKVAAETTANARNLFKI</sequence>
<dbReference type="CDD" id="cd01310">
    <property type="entry name" value="TatD_DNAse"/>
    <property type="match status" value="1"/>
</dbReference>
<evidence type="ECO:0000256" key="1">
    <source>
        <dbReference type="ARBA" id="ARBA00022723"/>
    </source>
</evidence>
<dbReference type="FunFam" id="3.20.20.140:FF:000005">
    <property type="entry name" value="TatD family hydrolase"/>
    <property type="match status" value="1"/>
</dbReference>
<evidence type="ECO:0000313" key="4">
    <source>
        <dbReference type="EMBL" id="PIP34142.1"/>
    </source>
</evidence>
<dbReference type="GO" id="GO:0016788">
    <property type="term" value="F:hydrolase activity, acting on ester bonds"/>
    <property type="evidence" value="ECO:0007669"/>
    <property type="project" value="InterPro"/>
</dbReference>
<name>A0A2G9ZLW6_9BACT</name>
<dbReference type="InterPro" id="IPR001130">
    <property type="entry name" value="TatD-like"/>
</dbReference>
<keyword evidence="1 3" id="KW-0479">Metal-binding</keyword>
<dbReference type="Proteomes" id="UP000230729">
    <property type="component" value="Unassembled WGS sequence"/>
</dbReference>
<reference evidence="4 5" key="1">
    <citation type="submission" date="2017-09" db="EMBL/GenBank/DDBJ databases">
        <title>Depth-based differentiation of microbial function through sediment-hosted aquifers and enrichment of novel symbionts in the deep terrestrial subsurface.</title>
        <authorList>
            <person name="Probst A.J."/>
            <person name="Ladd B."/>
            <person name="Jarett J.K."/>
            <person name="Geller-Mcgrath D.E."/>
            <person name="Sieber C.M."/>
            <person name="Emerson J.B."/>
            <person name="Anantharaman K."/>
            <person name="Thomas B.C."/>
            <person name="Malmstrom R."/>
            <person name="Stieglmeier M."/>
            <person name="Klingl A."/>
            <person name="Woyke T."/>
            <person name="Ryan C.M."/>
            <person name="Banfield J.F."/>
        </authorList>
    </citation>
    <scope>NUCLEOTIDE SEQUENCE [LARGE SCALE GENOMIC DNA]</scope>
    <source>
        <strain evidence="4">CG23_combo_of_CG06-09_8_20_14_all_49_15</strain>
    </source>
</reference>
<dbReference type="AlphaFoldDB" id="A0A2G9ZLW6"/>
<protein>
    <submittedName>
        <fullName evidence="4">Hydrolase TatD</fullName>
    </submittedName>
</protein>
<organism evidence="4 5">
    <name type="scientific">Candidatus Falkowbacteria bacterium CG23_combo_of_CG06-09_8_20_14_all_49_15</name>
    <dbReference type="NCBI Taxonomy" id="1974572"/>
    <lineage>
        <taxon>Bacteria</taxon>
        <taxon>Candidatus Falkowiibacteriota</taxon>
    </lineage>
</organism>
<dbReference type="GO" id="GO:0046872">
    <property type="term" value="F:metal ion binding"/>
    <property type="evidence" value="ECO:0007669"/>
    <property type="project" value="UniProtKB-KW"/>
</dbReference>
<dbReference type="NCBIfam" id="TIGR00010">
    <property type="entry name" value="YchF/TatD family DNA exonuclease"/>
    <property type="match status" value="1"/>
</dbReference>
<dbReference type="InterPro" id="IPR032466">
    <property type="entry name" value="Metal_Hydrolase"/>
</dbReference>